<dbReference type="InterPro" id="IPR006139">
    <property type="entry name" value="D-isomer_2_OHA_DH_cat_dom"/>
</dbReference>
<dbReference type="GO" id="GO:0051287">
    <property type="term" value="F:NAD binding"/>
    <property type="evidence" value="ECO:0007669"/>
    <property type="project" value="InterPro"/>
</dbReference>
<keyword evidence="2 4" id="KW-0560">Oxidoreductase</keyword>
<dbReference type="InterPro" id="IPR036291">
    <property type="entry name" value="NAD(P)-bd_dom_sf"/>
</dbReference>
<dbReference type="PROSITE" id="PS00065">
    <property type="entry name" value="D_2_HYDROXYACID_DH_1"/>
    <property type="match status" value="1"/>
</dbReference>
<evidence type="ECO:0000259" key="5">
    <source>
        <dbReference type="Pfam" id="PF00389"/>
    </source>
</evidence>
<keyword evidence="8" id="KW-1185">Reference proteome</keyword>
<evidence type="ECO:0000259" key="6">
    <source>
        <dbReference type="Pfam" id="PF02826"/>
    </source>
</evidence>
<evidence type="ECO:0000256" key="3">
    <source>
        <dbReference type="ARBA" id="ARBA00023027"/>
    </source>
</evidence>
<dbReference type="Pfam" id="PF02826">
    <property type="entry name" value="2-Hacid_dh_C"/>
    <property type="match status" value="1"/>
</dbReference>
<accession>A0A939DA03</accession>
<dbReference type="InterPro" id="IPR029753">
    <property type="entry name" value="D-isomer_DH_CS"/>
</dbReference>
<dbReference type="RefSeq" id="WP_206582332.1">
    <property type="nucleotide sequence ID" value="NZ_JAFJZZ010000003.1"/>
</dbReference>
<evidence type="ECO:0000256" key="1">
    <source>
        <dbReference type="ARBA" id="ARBA00005854"/>
    </source>
</evidence>
<keyword evidence="3" id="KW-0520">NAD</keyword>
<evidence type="ECO:0000313" key="7">
    <source>
        <dbReference type="EMBL" id="MBN7773498.1"/>
    </source>
</evidence>
<feature type="domain" description="D-isomer specific 2-hydroxyacid dehydrogenase NAD-binding" evidence="6">
    <location>
        <begin position="107"/>
        <end position="274"/>
    </location>
</feature>
<protein>
    <submittedName>
        <fullName evidence="7">D-2-hydroxyacid dehydrogenase</fullName>
    </submittedName>
</protein>
<dbReference type="SUPFAM" id="SSF51735">
    <property type="entry name" value="NAD(P)-binding Rossmann-fold domains"/>
    <property type="match status" value="1"/>
</dbReference>
<proteinExistence type="inferred from homology"/>
<sequence>MRIVVLDGYTTNPGDLSWDKIKEMGGLTVYDRTSSEEIVERAKDADVVIINAVELTAETLKQLPTLKLISLLATGYNNVDIPTARAQGIAVCNTPSYSTEAVSQHTIALLLEITNHVALHSEAVHNGAWYQCPDDCFCINPLSLLDGKTLGIVGYGNIGKRVGRIAEALGMKVIPYSKDPEAAIKADVLTLHCPVTAENRNMINAAFISRMKDGAILLNAARGGLVDEDALLEALKSGKIAAAGIDVIKTEPPKKMESNPLIGAPNCFVTPHHAWMPLETRQLLLDIAYKNIQSFVNGEMINRVDV</sequence>
<dbReference type="InterPro" id="IPR006140">
    <property type="entry name" value="D-isomer_DH_NAD-bd"/>
</dbReference>
<dbReference type="EMBL" id="JAFJZZ010000003">
    <property type="protein sequence ID" value="MBN7773498.1"/>
    <property type="molecule type" value="Genomic_DNA"/>
</dbReference>
<dbReference type="Pfam" id="PF00389">
    <property type="entry name" value="2-Hacid_dh"/>
    <property type="match status" value="1"/>
</dbReference>
<reference evidence="7" key="1">
    <citation type="submission" date="2021-02" db="EMBL/GenBank/DDBJ databases">
        <title>Abyssanaerobacter marinus gen.nov., sp., nov, anaerobic bacterium isolated from the Onnuri vent field of Indian Ocean and suggestion of Mogibacteriaceae fam. nov., and proposal of reclassification of ambiguous this family's genus member.</title>
        <authorList>
            <person name="Kim Y.J."/>
            <person name="Yang J.-A."/>
        </authorList>
    </citation>
    <scope>NUCLEOTIDE SEQUENCE</scope>
    <source>
        <strain evidence="7">DSM 2634</strain>
    </source>
</reference>
<feature type="domain" description="D-isomer specific 2-hydroxyacid dehydrogenase catalytic" evidence="5">
    <location>
        <begin position="22"/>
        <end position="304"/>
    </location>
</feature>
<evidence type="ECO:0000256" key="4">
    <source>
        <dbReference type="RuleBase" id="RU003719"/>
    </source>
</evidence>
<comment type="similarity">
    <text evidence="1 4">Belongs to the D-isomer specific 2-hydroxyacid dehydrogenase family.</text>
</comment>
<dbReference type="PROSITE" id="PS00671">
    <property type="entry name" value="D_2_HYDROXYACID_DH_3"/>
    <property type="match status" value="1"/>
</dbReference>
<evidence type="ECO:0000256" key="2">
    <source>
        <dbReference type="ARBA" id="ARBA00023002"/>
    </source>
</evidence>
<dbReference type="PANTHER" id="PTHR43761:SF1">
    <property type="entry name" value="D-ISOMER SPECIFIC 2-HYDROXYACID DEHYDROGENASE CATALYTIC DOMAIN-CONTAINING PROTEIN-RELATED"/>
    <property type="match status" value="1"/>
</dbReference>
<gene>
    <name evidence="7" type="ORF">JYB65_08995</name>
</gene>
<name>A0A939DA03_CLOAM</name>
<dbReference type="Proteomes" id="UP000664545">
    <property type="component" value="Unassembled WGS sequence"/>
</dbReference>
<dbReference type="PANTHER" id="PTHR43761">
    <property type="entry name" value="D-ISOMER SPECIFIC 2-HYDROXYACID DEHYDROGENASE FAMILY PROTEIN (AFU_ORTHOLOGUE AFUA_1G13630)"/>
    <property type="match status" value="1"/>
</dbReference>
<dbReference type="SUPFAM" id="SSF52283">
    <property type="entry name" value="Formate/glycerate dehydrogenase catalytic domain-like"/>
    <property type="match status" value="1"/>
</dbReference>
<dbReference type="Gene3D" id="3.40.50.720">
    <property type="entry name" value="NAD(P)-binding Rossmann-like Domain"/>
    <property type="match status" value="2"/>
</dbReference>
<dbReference type="InterPro" id="IPR029752">
    <property type="entry name" value="D-isomer_DH_CS1"/>
</dbReference>
<dbReference type="CDD" id="cd12162">
    <property type="entry name" value="2-Hacid_dh_4"/>
    <property type="match status" value="1"/>
</dbReference>
<evidence type="ECO:0000313" key="8">
    <source>
        <dbReference type="Proteomes" id="UP000664545"/>
    </source>
</evidence>
<dbReference type="GO" id="GO:0016616">
    <property type="term" value="F:oxidoreductase activity, acting on the CH-OH group of donors, NAD or NADP as acceptor"/>
    <property type="evidence" value="ECO:0007669"/>
    <property type="project" value="InterPro"/>
</dbReference>
<organism evidence="7 8">
    <name type="scientific">Clostridium aminobutyricum</name>
    <dbReference type="NCBI Taxonomy" id="33953"/>
    <lineage>
        <taxon>Bacteria</taxon>
        <taxon>Bacillati</taxon>
        <taxon>Bacillota</taxon>
        <taxon>Clostridia</taxon>
        <taxon>Eubacteriales</taxon>
        <taxon>Clostridiaceae</taxon>
        <taxon>Clostridium</taxon>
    </lineage>
</organism>
<dbReference type="InterPro" id="IPR050418">
    <property type="entry name" value="D-iso_2-hydroxyacid_DH_PdxB"/>
</dbReference>
<dbReference type="AlphaFoldDB" id="A0A939DA03"/>
<comment type="caution">
    <text evidence="7">The sequence shown here is derived from an EMBL/GenBank/DDBJ whole genome shotgun (WGS) entry which is preliminary data.</text>
</comment>